<dbReference type="EMBL" id="QQNH01000026">
    <property type="protein sequence ID" value="RDE07991.1"/>
    <property type="molecule type" value="Genomic_DNA"/>
</dbReference>
<dbReference type="Gene3D" id="3.30.930.10">
    <property type="entry name" value="Bira Bifunctional Protein, Domain 2"/>
    <property type="match status" value="1"/>
</dbReference>
<feature type="domain" description="Class II Histidinyl-tRNA synthetase (HisRS)-like catalytic core" evidence="2">
    <location>
        <begin position="47"/>
        <end position="155"/>
    </location>
</feature>
<evidence type="ECO:0000313" key="4">
    <source>
        <dbReference type="Proteomes" id="UP000253759"/>
    </source>
</evidence>
<dbReference type="InterPro" id="IPR041715">
    <property type="entry name" value="HisRS-like_core"/>
</dbReference>
<evidence type="ECO:0000313" key="3">
    <source>
        <dbReference type="EMBL" id="RDE07991.1"/>
    </source>
</evidence>
<keyword evidence="3" id="KW-0328">Glycosyltransferase</keyword>
<dbReference type="Pfam" id="PF13393">
    <property type="entry name" value="tRNA-synt_His"/>
    <property type="match status" value="2"/>
</dbReference>
<feature type="domain" description="Class II Histidinyl-tRNA synthetase (HisRS)-like catalytic core" evidence="2">
    <location>
        <begin position="228"/>
        <end position="352"/>
    </location>
</feature>
<dbReference type="GO" id="GO:0000105">
    <property type="term" value="P:L-histidine biosynthetic process"/>
    <property type="evidence" value="ECO:0007669"/>
    <property type="project" value="UniProtKB-KW"/>
</dbReference>
<name>A0A369W7F6_9HYPH</name>
<dbReference type="PANTHER" id="PTHR43707:SF1">
    <property type="entry name" value="HISTIDINE--TRNA LIGASE, MITOCHONDRIAL-RELATED"/>
    <property type="match status" value="1"/>
</dbReference>
<dbReference type="InterPro" id="IPR004516">
    <property type="entry name" value="HisRS/HisZ"/>
</dbReference>
<dbReference type="GO" id="GO:0004821">
    <property type="term" value="F:histidine-tRNA ligase activity"/>
    <property type="evidence" value="ECO:0007669"/>
    <property type="project" value="TreeGrafter"/>
</dbReference>
<dbReference type="GO" id="GO:0005737">
    <property type="term" value="C:cytoplasm"/>
    <property type="evidence" value="ECO:0007669"/>
    <property type="project" value="InterPro"/>
</dbReference>
<comment type="caution">
    <text evidence="3">The sequence shown here is derived from an EMBL/GenBank/DDBJ whole genome shotgun (WGS) entry which is preliminary data.</text>
</comment>
<keyword evidence="3" id="KW-0808">Transferase</keyword>
<dbReference type="InterPro" id="IPR045864">
    <property type="entry name" value="aa-tRNA-synth_II/BPL/LPL"/>
</dbReference>
<evidence type="ECO:0000256" key="1">
    <source>
        <dbReference type="ARBA" id="ARBA00023102"/>
    </source>
</evidence>
<gene>
    <name evidence="3" type="primary">hisZ</name>
    <name evidence="3" type="ORF">DVH29_13710</name>
</gene>
<dbReference type="OrthoDB" id="9797914at2"/>
<proteinExistence type="predicted"/>
<keyword evidence="1" id="KW-0368">Histidine biosynthesis</keyword>
<protein>
    <submittedName>
        <fullName evidence="3">ATP phosphoribosyltransferase regulatory subunit</fullName>
    </submittedName>
</protein>
<keyword evidence="4" id="KW-1185">Reference proteome</keyword>
<organism evidence="3 4">
    <name type="scientific">Pelagibacterium lacus</name>
    <dbReference type="NCBI Taxonomy" id="2282655"/>
    <lineage>
        <taxon>Bacteria</taxon>
        <taxon>Pseudomonadati</taxon>
        <taxon>Pseudomonadota</taxon>
        <taxon>Alphaproteobacteria</taxon>
        <taxon>Hyphomicrobiales</taxon>
        <taxon>Devosiaceae</taxon>
        <taxon>Pelagibacterium</taxon>
    </lineage>
</organism>
<dbReference type="Proteomes" id="UP000253759">
    <property type="component" value="Unassembled WGS sequence"/>
</dbReference>
<evidence type="ECO:0000259" key="2">
    <source>
        <dbReference type="Pfam" id="PF13393"/>
    </source>
</evidence>
<dbReference type="AlphaFoldDB" id="A0A369W7F6"/>
<reference evidence="4" key="1">
    <citation type="submission" date="2018-07" db="EMBL/GenBank/DDBJ databases">
        <authorList>
            <person name="Liu B.-T."/>
            <person name="Du Z."/>
        </authorList>
    </citation>
    <scope>NUCLEOTIDE SEQUENCE [LARGE SCALE GENOMIC DNA]</scope>
    <source>
        <strain evidence="4">XYN52</strain>
    </source>
</reference>
<sequence>MTPAARRDALKGLVSAPGITFATPPILISPAPYFDLAGEQFGARMILTQGTDGTEFCLRPDFTLPIAMDHISSGAATPAAYGYLGPVFRQRAEGPAEFVQGGMELLALPDAGAALDRIIAFARAVLDLYGVVTPHMRVGDIDLFETLLAACDMPEVWRPRIRARFGHPEAMAALLDRLASPHGAPEGPAGMKLDDIIDWVGELMLSNGLSLTESRSPEEIARRYVEKQALEAAHVPAPTIALLRDYLAISGPAAEALAAIDRLARASALDLGDALAKAETRVAALQTGLAAGSLVFDAGFSPRLDYYTGLTFEVTGRRGEVLVSGGQYDRLLRRLGAARDIPAVGCAVWAERLDEEVAR</sequence>
<keyword evidence="1" id="KW-0028">Amino-acid biosynthesis</keyword>
<dbReference type="SUPFAM" id="SSF55681">
    <property type="entry name" value="Class II aaRS and biotin synthetases"/>
    <property type="match status" value="1"/>
</dbReference>
<dbReference type="PANTHER" id="PTHR43707">
    <property type="entry name" value="HISTIDYL-TRNA SYNTHETASE"/>
    <property type="match status" value="1"/>
</dbReference>
<dbReference type="GO" id="GO:0016757">
    <property type="term" value="F:glycosyltransferase activity"/>
    <property type="evidence" value="ECO:0007669"/>
    <property type="project" value="UniProtKB-KW"/>
</dbReference>
<dbReference type="GO" id="GO:0006427">
    <property type="term" value="P:histidyl-tRNA aminoacylation"/>
    <property type="evidence" value="ECO:0007669"/>
    <property type="project" value="TreeGrafter"/>
</dbReference>
<dbReference type="RefSeq" id="WP_114646757.1">
    <property type="nucleotide sequence ID" value="NZ_QQNH01000026.1"/>
</dbReference>
<accession>A0A369W7F6</accession>